<dbReference type="AlphaFoldDB" id="H8K9Y7"/>
<name>H8K9Y7_RICAC</name>
<proteinExistence type="predicted"/>
<dbReference type="HOGENOM" id="CLU_2635748_0_0_5"/>
<dbReference type="Proteomes" id="UP000007589">
    <property type="component" value="Plasmid pMC5_1"/>
</dbReference>
<gene>
    <name evidence="1" type="ordered locus">MC5_07415</name>
</gene>
<dbReference type="KEGG" id="rau:MC5_07415"/>
<accession>H8K9Y7</accession>
<reference evidence="2" key="1">
    <citation type="submission" date="2012-02" db="EMBL/GenBank/DDBJ databases">
        <title>Complete genome sequence of Rickettsia australis strain Cutlack.</title>
        <authorList>
            <person name="Johnson S.L."/>
            <person name="Munk A.C."/>
            <person name="Han S."/>
            <person name="Bruce D.C."/>
            <person name="Dasch G.A."/>
        </authorList>
    </citation>
    <scope>NUCLEOTIDE SEQUENCE [LARGE SCALE GENOMIC DNA]</scope>
    <source>
        <strain evidence="2">Cutlack</strain>
        <plasmid evidence="2">pMC5_1</plasmid>
    </source>
</reference>
<dbReference type="EMBL" id="CP003339">
    <property type="protein sequence ID" value="AFC71697.1"/>
    <property type="molecule type" value="Genomic_DNA"/>
</dbReference>
<keyword evidence="1" id="KW-0614">Plasmid</keyword>
<protein>
    <submittedName>
        <fullName evidence="1">Uncharacterized protein</fullName>
    </submittedName>
</protein>
<dbReference type="RefSeq" id="WP_014407995.1">
    <property type="nucleotide sequence ID" value="NC_017041.1"/>
</dbReference>
<sequence>MRKKKFDLTSDLVEVSHATQIAKANNENKASSKVVLITLSIEEARRADFKSWCARHRFKMNEAFMEGFKLLKEKHGE</sequence>
<geneLocation type="plasmid" evidence="1 2">
    <name>pMC5_1</name>
</geneLocation>
<organism evidence="1 2">
    <name type="scientific">Rickettsia australis (strain Cutlack)</name>
    <dbReference type="NCBI Taxonomy" id="1105110"/>
    <lineage>
        <taxon>Bacteria</taxon>
        <taxon>Pseudomonadati</taxon>
        <taxon>Pseudomonadota</taxon>
        <taxon>Alphaproteobacteria</taxon>
        <taxon>Rickettsiales</taxon>
        <taxon>Rickettsiaceae</taxon>
        <taxon>Rickettsieae</taxon>
        <taxon>Rickettsia</taxon>
        <taxon>spotted fever group</taxon>
    </lineage>
</organism>
<evidence type="ECO:0000313" key="1">
    <source>
        <dbReference type="EMBL" id="AFC71697.1"/>
    </source>
</evidence>
<keyword evidence="2" id="KW-1185">Reference proteome</keyword>
<evidence type="ECO:0000313" key="2">
    <source>
        <dbReference type="Proteomes" id="UP000007589"/>
    </source>
</evidence>